<dbReference type="EMBL" id="SHGT01000002">
    <property type="protein sequence ID" value="TAA15248.1"/>
    <property type="molecule type" value="Genomic_DNA"/>
</dbReference>
<keyword evidence="1" id="KW-0812">Transmembrane</keyword>
<sequence length="63" mass="7006">MDKENLGNMGKNLLFVVIILLFAILIFAFGLMVGYGVVGDGDNMFSILSVEKWQDFISKFTGK</sequence>
<evidence type="ECO:0000256" key="1">
    <source>
        <dbReference type="SAM" id="Phobius"/>
    </source>
</evidence>
<keyword evidence="1" id="KW-1133">Transmembrane helix</keyword>
<dbReference type="Pfam" id="PF11772">
    <property type="entry name" value="EpuA"/>
    <property type="match status" value="1"/>
</dbReference>
<feature type="transmembrane region" description="Helical" evidence="1">
    <location>
        <begin position="12"/>
        <end position="38"/>
    </location>
</feature>
<dbReference type="InterPro" id="IPR024596">
    <property type="entry name" value="RNApol_su_b/EpuA"/>
</dbReference>
<dbReference type="RefSeq" id="WP_130554299.1">
    <property type="nucleotide sequence ID" value="NZ_CP069079.1"/>
</dbReference>
<organism evidence="2 3">
    <name type="scientific">Streptococcus parasuis</name>
    <dbReference type="NCBI Taxonomy" id="1501662"/>
    <lineage>
        <taxon>Bacteria</taxon>
        <taxon>Bacillati</taxon>
        <taxon>Bacillota</taxon>
        <taxon>Bacilli</taxon>
        <taxon>Lactobacillales</taxon>
        <taxon>Streptococcaceae</taxon>
        <taxon>Streptococcus</taxon>
    </lineage>
</organism>
<evidence type="ECO:0000313" key="2">
    <source>
        <dbReference type="EMBL" id="TAA15248.1"/>
    </source>
</evidence>
<proteinExistence type="predicted"/>
<protein>
    <submittedName>
        <fullName evidence="2">DNA-directed RNA polymerase subunit beta</fullName>
    </submittedName>
</protein>
<evidence type="ECO:0000313" key="3">
    <source>
        <dbReference type="Proteomes" id="UP000291525"/>
    </source>
</evidence>
<gene>
    <name evidence="2" type="ORF">EXW74_00930</name>
</gene>
<comment type="caution">
    <text evidence="2">The sequence shown here is derived from an EMBL/GenBank/DDBJ whole genome shotgun (WGS) entry which is preliminary data.</text>
</comment>
<keyword evidence="1" id="KW-0472">Membrane</keyword>
<dbReference type="OrthoDB" id="2236461at2"/>
<keyword evidence="2" id="KW-0804">Transcription</keyword>
<dbReference type="Proteomes" id="UP000291525">
    <property type="component" value="Unassembled WGS sequence"/>
</dbReference>
<dbReference type="GO" id="GO:0000428">
    <property type="term" value="C:DNA-directed RNA polymerase complex"/>
    <property type="evidence" value="ECO:0007669"/>
    <property type="project" value="UniProtKB-KW"/>
</dbReference>
<reference evidence="2 3" key="1">
    <citation type="submission" date="2019-02" db="EMBL/GenBank/DDBJ databases">
        <title>First genome of the species Streptococcus parasuis.</title>
        <authorList>
            <person name="Stevens M.J.A."/>
            <person name="Stephan R."/>
        </authorList>
    </citation>
    <scope>NUCLEOTIDE SEQUENCE [LARGE SCALE GENOMIC DNA]</scope>
    <source>
        <strain evidence="2 3">4253</strain>
    </source>
</reference>
<keyword evidence="2" id="KW-0240">DNA-directed RNA polymerase</keyword>
<accession>A0A4Q8L3M3</accession>
<name>A0A4Q8L3M3_9STRE</name>
<dbReference type="AlphaFoldDB" id="A0A4Q8L3M3"/>